<name>F6UVW9_MONDO</name>
<dbReference type="HOGENOM" id="CLU_082608_0_0_1"/>
<feature type="chain" id="PRO_5023921210" description="Uroplakin 3B" evidence="2">
    <location>
        <begin position="25"/>
        <end position="215"/>
    </location>
</feature>
<evidence type="ECO:0008006" key="5">
    <source>
        <dbReference type="Google" id="ProtNLM"/>
    </source>
</evidence>
<keyword evidence="4" id="KW-1185">Reference proteome</keyword>
<organism evidence="3 4">
    <name type="scientific">Monodelphis domestica</name>
    <name type="common">Gray short-tailed opossum</name>
    <dbReference type="NCBI Taxonomy" id="13616"/>
    <lineage>
        <taxon>Eukaryota</taxon>
        <taxon>Metazoa</taxon>
        <taxon>Chordata</taxon>
        <taxon>Craniata</taxon>
        <taxon>Vertebrata</taxon>
        <taxon>Euteleostomi</taxon>
        <taxon>Mammalia</taxon>
        <taxon>Metatheria</taxon>
        <taxon>Didelphimorphia</taxon>
        <taxon>Didelphidae</taxon>
        <taxon>Monodelphis</taxon>
    </lineage>
</organism>
<accession>F6UVW9</accession>
<dbReference type="FunCoup" id="F6UVW9">
    <property type="interactions" value="13"/>
</dbReference>
<dbReference type="PANTHER" id="PTHR15446:SF2">
    <property type="entry name" value="UROPLAKIN-3B-LIKE PROTEIN 1-RELATED"/>
    <property type="match status" value="1"/>
</dbReference>
<dbReference type="PANTHER" id="PTHR15446">
    <property type="entry name" value="UROPLAKIN III"/>
    <property type="match status" value="1"/>
</dbReference>
<keyword evidence="1" id="KW-0812">Transmembrane</keyword>
<dbReference type="GeneTree" id="ENSGT00940000153392"/>
<dbReference type="Proteomes" id="UP000002280">
    <property type="component" value="Chromosome 2"/>
</dbReference>
<dbReference type="eggNOG" id="ENOG502S22J">
    <property type="taxonomic scope" value="Eukaryota"/>
</dbReference>
<reference evidence="3" key="3">
    <citation type="submission" date="2025-09" db="UniProtKB">
        <authorList>
            <consortium name="Ensembl"/>
        </authorList>
    </citation>
    <scope>IDENTIFICATION</scope>
</reference>
<dbReference type="STRING" id="13616.ENSMODP00000017050"/>
<proteinExistence type="predicted"/>
<dbReference type="AlphaFoldDB" id="F6UVW9"/>
<protein>
    <recommendedName>
        <fullName evidence="5">Uroplakin 3B</fullName>
    </recommendedName>
</protein>
<reference evidence="3 4" key="1">
    <citation type="journal article" date="2007" name="Nature">
        <title>Genome of the marsupial Monodelphis domestica reveals innovation in non-coding sequences.</title>
        <authorList>
            <person name="Mikkelsen T.S."/>
            <person name="Wakefield M.J."/>
            <person name="Aken B."/>
            <person name="Amemiya C.T."/>
            <person name="Chang J.L."/>
            <person name="Duke S."/>
            <person name="Garber M."/>
            <person name="Gentles A.J."/>
            <person name="Goodstadt L."/>
            <person name="Heger A."/>
            <person name="Jurka J."/>
            <person name="Kamal M."/>
            <person name="Mauceli E."/>
            <person name="Searle S.M."/>
            <person name="Sharpe T."/>
            <person name="Baker M.L."/>
            <person name="Batzer M.A."/>
            <person name="Benos P.V."/>
            <person name="Belov K."/>
            <person name="Clamp M."/>
            <person name="Cook A."/>
            <person name="Cuff J."/>
            <person name="Das R."/>
            <person name="Davidow L."/>
            <person name="Deakin J.E."/>
            <person name="Fazzari M.J."/>
            <person name="Glass J.L."/>
            <person name="Grabherr M."/>
            <person name="Greally J.M."/>
            <person name="Gu W."/>
            <person name="Hore T.A."/>
            <person name="Huttley G.A."/>
            <person name="Kleber M."/>
            <person name="Jirtle R.L."/>
            <person name="Koina E."/>
            <person name="Lee J.T."/>
            <person name="Mahony S."/>
            <person name="Marra M.A."/>
            <person name="Miller R.D."/>
            <person name="Nicholls R.D."/>
            <person name="Oda M."/>
            <person name="Papenfuss A.T."/>
            <person name="Parra Z.E."/>
            <person name="Pollock D.D."/>
            <person name="Ray D.A."/>
            <person name="Schein J.E."/>
            <person name="Speed T.P."/>
            <person name="Thompson K."/>
            <person name="VandeBerg J.L."/>
            <person name="Wade C.M."/>
            <person name="Walker J.A."/>
            <person name="Waters P.D."/>
            <person name="Webber C."/>
            <person name="Weidman J.R."/>
            <person name="Xie X."/>
            <person name="Zody M.C."/>
            <person name="Baldwin J."/>
            <person name="Abdouelleil A."/>
            <person name="Abdulkadir J."/>
            <person name="Abebe A."/>
            <person name="Abera B."/>
            <person name="Abreu J."/>
            <person name="Acer S.C."/>
            <person name="Aftuck L."/>
            <person name="Alexander A."/>
            <person name="An P."/>
            <person name="Anderson E."/>
            <person name="Anderson S."/>
            <person name="Arachi H."/>
            <person name="Azer M."/>
            <person name="Bachantsang P."/>
            <person name="Barry A."/>
            <person name="Bayul T."/>
            <person name="Berlin A."/>
            <person name="Bessette D."/>
            <person name="Bloom T."/>
            <person name="Bloom T."/>
            <person name="Boguslavskiy L."/>
            <person name="Bonnet C."/>
            <person name="Boukhgalter B."/>
            <person name="Bourzgui I."/>
            <person name="Brown A."/>
            <person name="Cahill P."/>
            <person name="Channer S."/>
            <person name="Cheshatsang Y."/>
            <person name="Chuda L."/>
            <person name="Citroen M."/>
            <person name="Collymore A."/>
            <person name="Cooke P."/>
            <person name="Costello M."/>
            <person name="D'Aco K."/>
            <person name="Daza R."/>
            <person name="De Haan G."/>
            <person name="DeGray S."/>
            <person name="DeMaso C."/>
            <person name="Dhargay N."/>
            <person name="Dooley K."/>
            <person name="Dooley E."/>
            <person name="Doricent M."/>
            <person name="Dorje P."/>
            <person name="Dorjee K."/>
            <person name="Dupes A."/>
            <person name="Elong R."/>
            <person name="Falk J."/>
            <person name="Farina A."/>
            <person name="Faro S."/>
            <person name="Ferguson D."/>
            <person name="Fisher S."/>
            <person name="Foley C.D."/>
            <person name="Franke A."/>
            <person name="Friedrich D."/>
            <person name="Gadbois L."/>
            <person name="Gearin G."/>
            <person name="Gearin C.R."/>
            <person name="Giannoukos G."/>
            <person name="Goode T."/>
            <person name="Graham J."/>
            <person name="Grandbois E."/>
            <person name="Grewal S."/>
            <person name="Gyaltsen K."/>
            <person name="Hafez N."/>
            <person name="Hagos B."/>
            <person name="Hall J."/>
            <person name="Henson C."/>
            <person name="Hollinger A."/>
            <person name="Honan T."/>
            <person name="Huard M.D."/>
            <person name="Hughes L."/>
            <person name="Hurhula B."/>
            <person name="Husby M.E."/>
            <person name="Kamat A."/>
            <person name="Kanga B."/>
            <person name="Kashin S."/>
            <person name="Khazanovich D."/>
            <person name="Kisner P."/>
            <person name="Lance K."/>
            <person name="Lara M."/>
            <person name="Lee W."/>
            <person name="Lennon N."/>
            <person name="Letendre F."/>
            <person name="LeVine R."/>
            <person name="Lipovsky A."/>
            <person name="Liu X."/>
            <person name="Liu J."/>
            <person name="Liu S."/>
            <person name="Lokyitsang T."/>
            <person name="Lokyitsang Y."/>
            <person name="Lubonja R."/>
            <person name="Lui A."/>
            <person name="MacDonald P."/>
            <person name="Magnisalis V."/>
            <person name="Maru K."/>
            <person name="Matthews C."/>
            <person name="McCusker W."/>
            <person name="McDonough S."/>
            <person name="Mehta T."/>
            <person name="Meldrim J."/>
            <person name="Meneus L."/>
            <person name="Mihai O."/>
            <person name="Mihalev A."/>
            <person name="Mihova T."/>
            <person name="Mittelman R."/>
            <person name="Mlenga V."/>
            <person name="Montmayeur A."/>
            <person name="Mulrain L."/>
            <person name="Navidi A."/>
            <person name="Naylor J."/>
            <person name="Negash T."/>
            <person name="Nguyen T."/>
            <person name="Nguyen N."/>
            <person name="Nicol R."/>
            <person name="Norbu C."/>
            <person name="Norbu N."/>
            <person name="Novod N."/>
            <person name="O'Neill B."/>
            <person name="Osman S."/>
            <person name="Markiewicz E."/>
            <person name="Oyono O.L."/>
            <person name="Patti C."/>
            <person name="Phunkhang P."/>
            <person name="Pierre F."/>
            <person name="Priest M."/>
            <person name="Raghuraman S."/>
            <person name="Rege F."/>
            <person name="Reyes R."/>
            <person name="Rise C."/>
            <person name="Rogov P."/>
            <person name="Ross K."/>
            <person name="Ryan E."/>
            <person name="Settipalli S."/>
            <person name="Shea T."/>
            <person name="Sherpa N."/>
            <person name="Shi L."/>
            <person name="Shih D."/>
            <person name="Sparrow T."/>
            <person name="Spaulding J."/>
            <person name="Stalker J."/>
            <person name="Stange-Thomann N."/>
            <person name="Stavropoulos S."/>
            <person name="Stone C."/>
            <person name="Strader C."/>
            <person name="Tesfaye S."/>
            <person name="Thomson T."/>
            <person name="Thoulutsang Y."/>
            <person name="Thoulutsang D."/>
            <person name="Topham K."/>
            <person name="Topping I."/>
            <person name="Tsamla T."/>
            <person name="Vassiliev H."/>
            <person name="Vo A."/>
            <person name="Wangchuk T."/>
            <person name="Wangdi T."/>
            <person name="Weiand M."/>
            <person name="Wilkinson J."/>
            <person name="Wilson A."/>
            <person name="Yadav S."/>
            <person name="Young G."/>
            <person name="Yu Q."/>
            <person name="Zembek L."/>
            <person name="Zhong D."/>
            <person name="Zimmer A."/>
            <person name="Zwirko Z."/>
            <person name="Jaffe D.B."/>
            <person name="Alvarez P."/>
            <person name="Brockman W."/>
            <person name="Butler J."/>
            <person name="Chin C."/>
            <person name="Gnerre S."/>
            <person name="MacCallum I."/>
            <person name="Graves J.A."/>
            <person name="Ponting C.P."/>
            <person name="Breen M."/>
            <person name="Samollow P.B."/>
            <person name="Lander E.S."/>
            <person name="Lindblad-Toh K."/>
        </authorList>
    </citation>
    <scope>NUCLEOTIDE SEQUENCE [LARGE SCALE GENOMIC DNA]</scope>
</reference>
<keyword evidence="2" id="KW-0732">Signal</keyword>
<evidence type="ECO:0000313" key="4">
    <source>
        <dbReference type="Proteomes" id="UP000002280"/>
    </source>
</evidence>
<evidence type="ECO:0000256" key="1">
    <source>
        <dbReference type="SAM" id="Phobius"/>
    </source>
</evidence>
<evidence type="ECO:0000256" key="2">
    <source>
        <dbReference type="SAM" id="SignalP"/>
    </source>
</evidence>
<dbReference type="OMA" id="IYTCYDT"/>
<keyword evidence="1" id="KW-1133">Transmembrane helix</keyword>
<feature type="transmembrane region" description="Helical" evidence="1">
    <location>
        <begin position="190"/>
        <end position="213"/>
    </location>
</feature>
<dbReference type="GO" id="GO:0016020">
    <property type="term" value="C:membrane"/>
    <property type="evidence" value="ECO:0000318"/>
    <property type="project" value="GO_Central"/>
</dbReference>
<sequence length="215" mass="23472">MGFPQGRLLLLPLLLLTGIQTGTSLEPINYTPAITREPLEGSITSSTFTLDQPNDQFNGSGISDLDDIWLVVAFSNASQSFEPPQSAQDIPYAATFLDKKYYLTIRASRDLYSSKRGSQGISVLRVGNETNCTRSDCNKPLPGPGPYRVKFLVMNTNGPVAGTNWSEDITLRKPVEFSESRPPSKSAGTIVIIAILSILLSLLFLALVALLVYTW</sequence>
<dbReference type="Bgee" id="ENSMODG00000013630">
    <property type="expression patterns" value="Expressed in extraembryonic membrane and 12 other cell types or tissues"/>
</dbReference>
<dbReference type="CDD" id="cd09969">
    <property type="entry name" value="UP_IIIb"/>
    <property type="match status" value="1"/>
</dbReference>
<dbReference type="InterPro" id="IPR024831">
    <property type="entry name" value="Uroplakin-3"/>
</dbReference>
<evidence type="ECO:0000313" key="3">
    <source>
        <dbReference type="Ensembl" id="ENSMODP00000017050.3"/>
    </source>
</evidence>
<keyword evidence="1" id="KW-0472">Membrane</keyword>
<reference evidence="3" key="2">
    <citation type="submission" date="2025-08" db="UniProtKB">
        <authorList>
            <consortium name="Ensembl"/>
        </authorList>
    </citation>
    <scope>IDENTIFICATION</scope>
</reference>
<feature type="signal peptide" evidence="2">
    <location>
        <begin position="1"/>
        <end position="24"/>
    </location>
</feature>
<dbReference type="InParanoid" id="F6UVW9"/>
<dbReference type="Ensembl" id="ENSMODT00000017366.4">
    <property type="protein sequence ID" value="ENSMODP00000017050.3"/>
    <property type="gene ID" value="ENSMODG00000013630.4"/>
</dbReference>